<dbReference type="EMBL" id="JABFOF010000011">
    <property type="protein sequence ID" value="KAG2371970.1"/>
    <property type="molecule type" value="Genomic_DNA"/>
</dbReference>
<evidence type="ECO:0000313" key="3">
    <source>
        <dbReference type="Proteomes" id="UP000053144"/>
    </source>
</evidence>
<protein>
    <submittedName>
        <fullName evidence="2">Uncharacterized protein</fullName>
    </submittedName>
</protein>
<reference evidence="1 4" key="3">
    <citation type="submission" date="2020-05" db="EMBL/GenBank/DDBJ databases">
        <title>Vigna angularis (adzuki bean) Var. LongXiaoDou No. 4 denovo assembly.</title>
        <authorList>
            <person name="Xiang H."/>
        </authorList>
    </citation>
    <scope>NUCLEOTIDE SEQUENCE [LARGE SCALE GENOMIC DNA]</scope>
    <source>
        <tissue evidence="1">Leaf</tissue>
    </source>
</reference>
<dbReference type="KEGG" id="var:108333752"/>
<dbReference type="EMBL" id="CM003375">
    <property type="protein sequence ID" value="KOM43563.1"/>
    <property type="molecule type" value="Genomic_DNA"/>
</dbReference>
<sequence length="122" mass="12810">MPKRFPHVFSNKNLFKHLQSTTPITAIVSSSGFCILNADAQVHTQGGDSIVGAAAEGAVNATEAVENVRERAKATVNAAKKTAECVAESTMAEADTNVVDTAEYRCSEDLGGHLGDGHDSYS</sequence>
<dbReference type="Gramene" id="KOM43563">
    <property type="protein sequence ID" value="KOM43563"/>
    <property type="gene ID" value="LR48_Vigan05g116800"/>
</dbReference>
<dbReference type="OMA" id="EYRCSED"/>
<reference evidence="2" key="2">
    <citation type="submission" date="2015-02" db="EMBL/GenBank/DDBJ databases">
        <authorList>
            <person name="Chooi Y.-H."/>
        </authorList>
    </citation>
    <scope>NUCLEOTIDE SEQUENCE</scope>
    <source>
        <tissue evidence="2">Seedling</tissue>
    </source>
</reference>
<dbReference type="OrthoDB" id="1162579at2759"/>
<organism evidence="2 3">
    <name type="scientific">Phaseolus angularis</name>
    <name type="common">Azuki bean</name>
    <name type="synonym">Vigna angularis</name>
    <dbReference type="NCBI Taxonomy" id="3914"/>
    <lineage>
        <taxon>Eukaryota</taxon>
        <taxon>Viridiplantae</taxon>
        <taxon>Streptophyta</taxon>
        <taxon>Embryophyta</taxon>
        <taxon>Tracheophyta</taxon>
        <taxon>Spermatophyta</taxon>
        <taxon>Magnoliopsida</taxon>
        <taxon>eudicotyledons</taxon>
        <taxon>Gunneridae</taxon>
        <taxon>Pentapetalae</taxon>
        <taxon>rosids</taxon>
        <taxon>fabids</taxon>
        <taxon>Fabales</taxon>
        <taxon>Fabaceae</taxon>
        <taxon>Papilionoideae</taxon>
        <taxon>50 kb inversion clade</taxon>
        <taxon>NPAAA clade</taxon>
        <taxon>indigoferoid/millettioid clade</taxon>
        <taxon>Phaseoleae</taxon>
        <taxon>Vigna</taxon>
    </lineage>
</organism>
<dbReference type="Proteomes" id="UP000053144">
    <property type="component" value="Chromosome 5"/>
</dbReference>
<accession>A0A0L9ULE3</accession>
<dbReference type="Proteomes" id="UP000743370">
    <property type="component" value="Unassembled WGS sequence"/>
</dbReference>
<proteinExistence type="predicted"/>
<evidence type="ECO:0000313" key="1">
    <source>
        <dbReference type="EMBL" id="KAG2371970.1"/>
    </source>
</evidence>
<reference evidence="3" key="1">
    <citation type="journal article" date="2015" name="Proc. Natl. Acad. Sci. U.S.A.">
        <title>Genome sequencing of adzuki bean (Vigna angularis) provides insight into high starch and low fat accumulation and domestication.</title>
        <authorList>
            <person name="Yang K."/>
            <person name="Tian Z."/>
            <person name="Chen C."/>
            <person name="Luo L."/>
            <person name="Zhao B."/>
            <person name="Wang Z."/>
            <person name="Yu L."/>
            <person name="Li Y."/>
            <person name="Sun Y."/>
            <person name="Li W."/>
            <person name="Chen Y."/>
            <person name="Li Y."/>
            <person name="Zhang Y."/>
            <person name="Ai D."/>
            <person name="Zhao J."/>
            <person name="Shang C."/>
            <person name="Ma Y."/>
            <person name="Wu B."/>
            <person name="Wang M."/>
            <person name="Gao L."/>
            <person name="Sun D."/>
            <person name="Zhang P."/>
            <person name="Guo F."/>
            <person name="Wang W."/>
            <person name="Li Y."/>
            <person name="Wang J."/>
            <person name="Varshney R.K."/>
            <person name="Wang J."/>
            <person name="Ling H.Q."/>
            <person name="Wan P."/>
        </authorList>
    </citation>
    <scope>NUCLEOTIDE SEQUENCE</scope>
    <source>
        <strain evidence="3">cv. Jingnong 6</strain>
    </source>
</reference>
<evidence type="ECO:0000313" key="4">
    <source>
        <dbReference type="Proteomes" id="UP000743370"/>
    </source>
</evidence>
<name>A0A0L9ULE3_PHAAN</name>
<gene>
    <name evidence="1" type="ORF">HKW66_Vig0240910</name>
    <name evidence="2" type="ORF">LR48_Vigan05g116800</name>
</gene>
<evidence type="ECO:0000313" key="2">
    <source>
        <dbReference type="EMBL" id="KOM43563.1"/>
    </source>
</evidence>
<dbReference type="AlphaFoldDB" id="A0A0L9ULE3"/>